<accession>A0A6C0EZR1</accession>
<dbReference type="EMBL" id="MN738989">
    <property type="protein sequence ID" value="QHT34181.1"/>
    <property type="molecule type" value="Genomic_DNA"/>
</dbReference>
<dbReference type="AlphaFoldDB" id="A0A6C0EZR1"/>
<protein>
    <submittedName>
        <fullName evidence="1">Uncharacterized protein</fullName>
    </submittedName>
</protein>
<sequence length="102" mass="12551">MNNLTILVKDVTYFYIKYYYEQELEKTKQTKLSENDLRMMINNLYQEKSLDLKKYIRDTLKENLKESYSSFSVENILLEMFNDPEYSKQRVFLEIMEYQNNL</sequence>
<name>A0A6C0EZR1_9ZZZZ</name>
<proteinExistence type="predicted"/>
<evidence type="ECO:0000313" key="1">
    <source>
        <dbReference type="EMBL" id="QHT34181.1"/>
    </source>
</evidence>
<reference evidence="1" key="1">
    <citation type="journal article" date="2020" name="Nature">
        <title>Giant virus diversity and host interactions through global metagenomics.</title>
        <authorList>
            <person name="Schulz F."/>
            <person name="Roux S."/>
            <person name="Paez-Espino D."/>
            <person name="Jungbluth S."/>
            <person name="Walsh D.A."/>
            <person name="Denef V.J."/>
            <person name="McMahon K.D."/>
            <person name="Konstantinidis K.T."/>
            <person name="Eloe-Fadrosh E.A."/>
            <person name="Kyrpides N.C."/>
            <person name="Woyke T."/>
        </authorList>
    </citation>
    <scope>NUCLEOTIDE SEQUENCE</scope>
    <source>
        <strain evidence="1">GVMAG-M-3300009161-52</strain>
    </source>
</reference>
<organism evidence="1">
    <name type="scientific">viral metagenome</name>
    <dbReference type="NCBI Taxonomy" id="1070528"/>
    <lineage>
        <taxon>unclassified sequences</taxon>
        <taxon>metagenomes</taxon>
        <taxon>organismal metagenomes</taxon>
    </lineage>
</organism>